<proteinExistence type="inferred from homology"/>
<evidence type="ECO:0000256" key="5">
    <source>
        <dbReference type="ARBA" id="ARBA00023040"/>
    </source>
</evidence>
<keyword evidence="6 11" id="KW-0472">Membrane</keyword>
<feature type="transmembrane region" description="Helical" evidence="11">
    <location>
        <begin position="191"/>
        <end position="213"/>
    </location>
</feature>
<dbReference type="CDD" id="cd14967">
    <property type="entry name" value="7tmA_amine_R-like"/>
    <property type="match status" value="1"/>
</dbReference>
<reference evidence="13 14" key="1">
    <citation type="submission" date="2022-05" db="EMBL/GenBank/DDBJ databases">
        <authorList>
            <consortium name="Genoscope - CEA"/>
            <person name="William W."/>
        </authorList>
    </citation>
    <scope>NUCLEOTIDE SEQUENCE [LARGE SCALE GENOMIC DNA]</scope>
</reference>
<evidence type="ECO:0000313" key="14">
    <source>
        <dbReference type="Proteomes" id="UP001159405"/>
    </source>
</evidence>
<protein>
    <recommendedName>
        <fullName evidence="12">G-protein coupled receptors family 1 profile domain-containing protein</fullName>
    </recommendedName>
</protein>
<feature type="transmembrane region" description="Helical" evidence="11">
    <location>
        <begin position="255"/>
        <end position="273"/>
    </location>
</feature>
<accession>A0ABN8MSZ9</accession>
<keyword evidence="4 11" id="KW-1133">Transmembrane helix</keyword>
<gene>
    <name evidence="13" type="ORF">PLOB_00016504</name>
</gene>
<dbReference type="PRINTS" id="PR00237">
    <property type="entry name" value="GPCRRHODOPSN"/>
</dbReference>
<feature type="transmembrane region" description="Helical" evidence="11">
    <location>
        <begin position="26"/>
        <end position="53"/>
    </location>
</feature>
<dbReference type="EMBL" id="CALNXK010000002">
    <property type="protein sequence ID" value="CAH3033426.1"/>
    <property type="molecule type" value="Genomic_DNA"/>
</dbReference>
<dbReference type="PROSITE" id="PS00237">
    <property type="entry name" value="G_PROTEIN_RECEP_F1_1"/>
    <property type="match status" value="1"/>
</dbReference>
<keyword evidence="14" id="KW-1185">Reference proteome</keyword>
<keyword evidence="5 10" id="KW-0297">G-protein coupled receptor</keyword>
<dbReference type="Pfam" id="PF00001">
    <property type="entry name" value="7tm_1"/>
    <property type="match status" value="1"/>
</dbReference>
<comment type="subcellular location">
    <subcellularLocation>
        <location evidence="1">Cell membrane</location>
        <topology evidence="1">Multi-pass membrane protein</topology>
    </subcellularLocation>
</comment>
<evidence type="ECO:0000256" key="6">
    <source>
        <dbReference type="ARBA" id="ARBA00023136"/>
    </source>
</evidence>
<comment type="similarity">
    <text evidence="10">Belongs to the G-protein coupled receptor 1 family.</text>
</comment>
<dbReference type="InterPro" id="IPR017452">
    <property type="entry name" value="GPCR_Rhodpsn_7TM"/>
</dbReference>
<dbReference type="InterPro" id="IPR000276">
    <property type="entry name" value="GPCR_Rhodpsn"/>
</dbReference>
<keyword evidence="8 10" id="KW-0675">Receptor</keyword>
<evidence type="ECO:0000256" key="11">
    <source>
        <dbReference type="SAM" id="Phobius"/>
    </source>
</evidence>
<evidence type="ECO:0000256" key="2">
    <source>
        <dbReference type="ARBA" id="ARBA00022475"/>
    </source>
</evidence>
<evidence type="ECO:0000256" key="10">
    <source>
        <dbReference type="RuleBase" id="RU000688"/>
    </source>
</evidence>
<evidence type="ECO:0000256" key="1">
    <source>
        <dbReference type="ARBA" id="ARBA00004651"/>
    </source>
</evidence>
<feature type="transmembrane region" description="Helical" evidence="11">
    <location>
        <begin position="104"/>
        <end position="125"/>
    </location>
</feature>
<evidence type="ECO:0000256" key="8">
    <source>
        <dbReference type="ARBA" id="ARBA00023170"/>
    </source>
</evidence>
<evidence type="ECO:0000259" key="12">
    <source>
        <dbReference type="PROSITE" id="PS50262"/>
    </source>
</evidence>
<evidence type="ECO:0000256" key="9">
    <source>
        <dbReference type="ARBA" id="ARBA00023224"/>
    </source>
</evidence>
<evidence type="ECO:0000256" key="3">
    <source>
        <dbReference type="ARBA" id="ARBA00022692"/>
    </source>
</evidence>
<dbReference type="SMART" id="SM01381">
    <property type="entry name" value="7TM_GPCR_Srsx"/>
    <property type="match status" value="1"/>
</dbReference>
<name>A0ABN8MSZ9_9CNID</name>
<organism evidence="13 14">
    <name type="scientific">Porites lobata</name>
    <dbReference type="NCBI Taxonomy" id="104759"/>
    <lineage>
        <taxon>Eukaryota</taxon>
        <taxon>Metazoa</taxon>
        <taxon>Cnidaria</taxon>
        <taxon>Anthozoa</taxon>
        <taxon>Hexacorallia</taxon>
        <taxon>Scleractinia</taxon>
        <taxon>Fungiina</taxon>
        <taxon>Poritidae</taxon>
        <taxon>Porites</taxon>
    </lineage>
</organism>
<dbReference type="PANTHER" id="PTHR24248:SF199">
    <property type="entry name" value="IP13425P-RELATED"/>
    <property type="match status" value="1"/>
</dbReference>
<keyword evidence="7" id="KW-1015">Disulfide bond</keyword>
<dbReference type="SUPFAM" id="SSF81321">
    <property type="entry name" value="Family A G protein-coupled receptor-like"/>
    <property type="match status" value="1"/>
</dbReference>
<sequence length="341" mass="38533">MEGNSNNTSNNETSLTRDGSSVFDKIFLTVTVSLIIIIIFAAVCGNLLVCLAISLNQRLRKVTNYFIVSLAISDLMTACFSMPFDVQALIHPFGWNNGEFTCNFWAFMYLIAAPTSILNLMAVSIDRYRAISAPLQYYDKMRPKRALAFIAIIWLYSFVFTTVGMVGWPFYDHSVINGMCFFNIHPYFSVTSSAVNFIFPTVVMCVIYFKIYLIANAHAHRLANEVPEPVPSCLSNEDSANMTNEKKRTKRNIKAAKTIAILVSTFLVCWMPITLLSTVGSLCRECIMVGNVAVFQALLVLAYLNSALNPILYSFLNREFRESFIKIFKLRWHQSNNNLTP</sequence>
<evidence type="ECO:0000256" key="7">
    <source>
        <dbReference type="ARBA" id="ARBA00023157"/>
    </source>
</evidence>
<feature type="transmembrane region" description="Helical" evidence="11">
    <location>
        <begin position="293"/>
        <end position="316"/>
    </location>
</feature>
<evidence type="ECO:0000313" key="13">
    <source>
        <dbReference type="EMBL" id="CAH3033426.1"/>
    </source>
</evidence>
<dbReference type="PANTHER" id="PTHR24248">
    <property type="entry name" value="ADRENERGIC RECEPTOR-RELATED G-PROTEIN COUPLED RECEPTOR"/>
    <property type="match status" value="1"/>
</dbReference>
<dbReference type="Gene3D" id="1.20.1070.10">
    <property type="entry name" value="Rhodopsin 7-helix transmembrane proteins"/>
    <property type="match status" value="1"/>
</dbReference>
<evidence type="ECO:0000256" key="4">
    <source>
        <dbReference type="ARBA" id="ARBA00022989"/>
    </source>
</evidence>
<keyword evidence="9 10" id="KW-0807">Transducer</keyword>
<comment type="caution">
    <text evidence="13">The sequence shown here is derived from an EMBL/GenBank/DDBJ whole genome shotgun (WGS) entry which is preliminary data.</text>
</comment>
<feature type="transmembrane region" description="Helical" evidence="11">
    <location>
        <begin position="65"/>
        <end position="84"/>
    </location>
</feature>
<feature type="domain" description="G-protein coupled receptors family 1 profile" evidence="12">
    <location>
        <begin position="45"/>
        <end position="313"/>
    </location>
</feature>
<dbReference type="Proteomes" id="UP001159405">
    <property type="component" value="Unassembled WGS sequence"/>
</dbReference>
<keyword evidence="2" id="KW-1003">Cell membrane</keyword>
<keyword evidence="3 10" id="KW-0812">Transmembrane</keyword>
<dbReference type="PROSITE" id="PS50262">
    <property type="entry name" value="G_PROTEIN_RECEP_F1_2"/>
    <property type="match status" value="1"/>
</dbReference>
<feature type="transmembrane region" description="Helical" evidence="11">
    <location>
        <begin position="146"/>
        <end position="171"/>
    </location>
</feature>